<dbReference type="EMBL" id="JAOB01000086">
    <property type="protein sequence ID" value="EUA11080.1"/>
    <property type="molecule type" value="Genomic_DNA"/>
</dbReference>
<evidence type="ECO:0000313" key="1">
    <source>
        <dbReference type="EMBL" id="EUA11080.1"/>
    </source>
</evidence>
<keyword evidence="1" id="KW-0449">Lipoprotein</keyword>
<dbReference type="PATRIC" id="fig|1299334.3.peg.9070"/>
<protein>
    <submittedName>
        <fullName evidence="1">Putative lipoprotein</fullName>
    </submittedName>
</protein>
<accession>X7YXC8</accession>
<sequence length="43" mass="4106">MAGRGGDPAVVMGLGACGGNSGSAPAKVIFDKGTPFSDLLVPS</sequence>
<reference evidence="1" key="1">
    <citation type="submission" date="2014-01" db="EMBL/GenBank/DDBJ databases">
        <authorList>
            <person name="Brown-Elliot B."/>
            <person name="Wallace R."/>
            <person name="Lenaerts A."/>
            <person name="Ordway D."/>
            <person name="DeGroote M.A."/>
            <person name="Parker T."/>
            <person name="Sizemore C."/>
            <person name="Tallon L.J."/>
            <person name="Sadzewicz L.K."/>
            <person name="Sengamalay N."/>
            <person name="Fraser C.M."/>
            <person name="Hine E."/>
            <person name="Shefchek K.A."/>
            <person name="Das S.P."/>
            <person name="Tettelin H."/>
        </authorList>
    </citation>
    <scope>NUCLEOTIDE SEQUENCE [LARGE SCALE GENOMIC DNA]</scope>
    <source>
        <strain evidence="1">4042</strain>
    </source>
</reference>
<gene>
    <name evidence="1" type="ORF">I553_3344</name>
</gene>
<comment type="caution">
    <text evidence="1">The sequence shown here is derived from an EMBL/GenBank/DDBJ whole genome shotgun (WGS) entry which is preliminary data.</text>
</comment>
<name>X7YXC8_MYCXE</name>
<proteinExistence type="predicted"/>
<organism evidence="1">
    <name type="scientific">Mycobacterium xenopi 4042</name>
    <dbReference type="NCBI Taxonomy" id="1299334"/>
    <lineage>
        <taxon>Bacteria</taxon>
        <taxon>Bacillati</taxon>
        <taxon>Actinomycetota</taxon>
        <taxon>Actinomycetes</taxon>
        <taxon>Mycobacteriales</taxon>
        <taxon>Mycobacteriaceae</taxon>
        <taxon>Mycobacterium</taxon>
    </lineage>
</organism>
<dbReference type="AlphaFoldDB" id="X7YXC8"/>